<name>A0ACD1A8Q9_9FIRM</name>
<dbReference type="Proteomes" id="UP000594014">
    <property type="component" value="Chromosome"/>
</dbReference>
<evidence type="ECO:0000313" key="1">
    <source>
        <dbReference type="EMBL" id="QOX62744.1"/>
    </source>
</evidence>
<sequence>MQNKDLILGIDTSNYTTSLAVTDISGEIKLDARKLLTVKQGERGLRQSHALFQHMENLPVLILKALESTDKHRIAAVAASSRPRPVEGSYMPVFKAGVNYGKVMAASLGVPFFEFSHQEGHLEAVKYNSPLTEVGDYLAYHLSGGTSELLKVSNGQINILGGSRDLSFGQVIDRIGVVLGMDFPCGKQLDQMAIDARDKLDAADNKKLHLLKKIPVSGLEINLSGLETQCRRHLENGADPEWLIYELFHHMGSCLAVLTEKAVTESGCSHVLFTGGVTASSFIRTELKTYFNDRLVFGRHIQIMFGDPALSSDNAVGISYLGGKALWLSNR</sequence>
<proteinExistence type="predicted"/>
<organism evidence="1 2">
    <name type="scientific">Anoxybacterium hadale</name>
    <dbReference type="NCBI Taxonomy" id="3408580"/>
    <lineage>
        <taxon>Bacteria</taxon>
        <taxon>Bacillati</taxon>
        <taxon>Bacillota</taxon>
        <taxon>Clostridia</taxon>
        <taxon>Peptostreptococcales</taxon>
        <taxon>Anaerovoracaceae</taxon>
        <taxon>Anoxybacterium</taxon>
    </lineage>
</organism>
<reference evidence="1" key="1">
    <citation type="submission" date="2019-08" db="EMBL/GenBank/DDBJ databases">
        <title>Genome sequence of Clostridiales bacterium MT110.</title>
        <authorList>
            <person name="Cao J."/>
        </authorList>
    </citation>
    <scope>NUCLEOTIDE SEQUENCE</scope>
    <source>
        <strain evidence="1">MT110</strain>
    </source>
</reference>
<dbReference type="EMBL" id="CP042469">
    <property type="protein sequence ID" value="QOX62744.1"/>
    <property type="molecule type" value="Genomic_DNA"/>
</dbReference>
<protein>
    <submittedName>
        <fullName evidence="1">O-sialoglycoprotein endopeptidase</fullName>
    </submittedName>
</protein>
<keyword evidence="2" id="KW-1185">Reference proteome</keyword>
<evidence type="ECO:0000313" key="2">
    <source>
        <dbReference type="Proteomes" id="UP000594014"/>
    </source>
</evidence>
<gene>
    <name evidence="1" type="ORF">FRZ06_04975</name>
</gene>
<accession>A0ACD1A8Q9</accession>